<comment type="subunit">
    <text evidence="2">Interacts with ribosomal protein uL14 (rplN).</text>
</comment>
<reference evidence="3 4" key="1">
    <citation type="journal article" date="2017" name="Int. J. Syst. Evol. Microbiol.">
        <title>Pseudokineococcus basanitobsidens sp. nov., isolated from volcanic rock.</title>
        <authorList>
            <person name="Lee D.W."/>
            <person name="Park M.Y."/>
            <person name="Kim J.J."/>
            <person name="Kim B.S."/>
        </authorList>
    </citation>
    <scope>NUCLEOTIDE SEQUENCE [LARGE SCALE GENOMIC DNA]</scope>
    <source>
        <strain evidence="3 4">DSM 103726</strain>
    </source>
</reference>
<dbReference type="SUPFAM" id="SSF81301">
    <property type="entry name" value="Nucleotidyltransferase"/>
    <property type="match status" value="1"/>
</dbReference>
<dbReference type="HAMAP" id="MF_01477">
    <property type="entry name" value="Iojap_RsfS"/>
    <property type="match status" value="1"/>
</dbReference>
<comment type="caution">
    <text evidence="3">The sequence shown here is derived from an EMBL/GenBank/DDBJ whole genome shotgun (WGS) entry which is preliminary data.</text>
</comment>
<dbReference type="InterPro" id="IPR004394">
    <property type="entry name" value="Iojap/RsfS/C7orf30"/>
</dbReference>
<dbReference type="NCBIfam" id="TIGR00090">
    <property type="entry name" value="rsfS_iojap_ybeB"/>
    <property type="match status" value="1"/>
</dbReference>
<keyword evidence="2" id="KW-0810">Translation regulation</keyword>
<organism evidence="3 4">
    <name type="scientific">Pseudokineococcus basanitobsidens</name>
    <dbReference type="NCBI Taxonomy" id="1926649"/>
    <lineage>
        <taxon>Bacteria</taxon>
        <taxon>Bacillati</taxon>
        <taxon>Actinomycetota</taxon>
        <taxon>Actinomycetes</taxon>
        <taxon>Kineosporiales</taxon>
        <taxon>Kineosporiaceae</taxon>
        <taxon>Pseudokineococcus</taxon>
    </lineage>
</organism>
<comment type="function">
    <text evidence="2">Functions as a ribosomal silencing factor. Interacts with ribosomal protein uL14 (rplN), blocking formation of intersubunit bridge B8. Prevents association of the 30S and 50S ribosomal subunits and the formation of functional ribosomes, thus repressing translation.</text>
</comment>
<dbReference type="EMBL" id="JBBIAA010000006">
    <property type="protein sequence ID" value="MEJ5945167.1"/>
    <property type="molecule type" value="Genomic_DNA"/>
</dbReference>
<comment type="similarity">
    <text evidence="1 2">Belongs to the Iojap/RsfS family.</text>
</comment>
<dbReference type="Proteomes" id="UP001387100">
    <property type="component" value="Unassembled WGS sequence"/>
</dbReference>
<protein>
    <recommendedName>
        <fullName evidence="2">Ribosomal silencing factor RsfS</fullName>
    </recommendedName>
</protein>
<evidence type="ECO:0000313" key="3">
    <source>
        <dbReference type="EMBL" id="MEJ5945167.1"/>
    </source>
</evidence>
<dbReference type="Pfam" id="PF02410">
    <property type="entry name" value="RsfS"/>
    <property type="match status" value="1"/>
</dbReference>
<keyword evidence="2" id="KW-0963">Cytoplasm</keyword>
<keyword evidence="4" id="KW-1185">Reference proteome</keyword>
<keyword evidence="2" id="KW-0678">Repressor</keyword>
<evidence type="ECO:0000313" key="4">
    <source>
        <dbReference type="Proteomes" id="UP001387100"/>
    </source>
</evidence>
<accession>A0ABU8RJ99</accession>
<dbReference type="PANTHER" id="PTHR21043:SF0">
    <property type="entry name" value="MITOCHONDRIAL ASSEMBLY OF RIBOSOMAL LARGE SUBUNIT PROTEIN 1"/>
    <property type="match status" value="1"/>
</dbReference>
<dbReference type="Gene3D" id="3.30.460.10">
    <property type="entry name" value="Beta Polymerase, domain 2"/>
    <property type="match status" value="1"/>
</dbReference>
<evidence type="ECO:0000256" key="1">
    <source>
        <dbReference type="ARBA" id="ARBA00010574"/>
    </source>
</evidence>
<comment type="subcellular location">
    <subcellularLocation>
        <location evidence="2">Cytoplasm</location>
    </subcellularLocation>
</comment>
<dbReference type="InterPro" id="IPR043519">
    <property type="entry name" value="NT_sf"/>
</dbReference>
<evidence type="ECO:0000256" key="2">
    <source>
        <dbReference type="HAMAP-Rule" id="MF_01477"/>
    </source>
</evidence>
<gene>
    <name evidence="2 3" type="primary">rsfS</name>
    <name evidence="3" type="ORF">WDZ17_07630</name>
</gene>
<sequence>MTATARSLELARAAAEAAADRLAGEVLALDVSEQLVITDVFVLASGDSDRQVRAIVDAVEERLRSMGAAPVRREGVTEARWVLLDYADVVVHVQQAEDRRYYALERLWKDCPVVELPESVTAGAGRTEGGDRTDLGA</sequence>
<proteinExistence type="inferred from homology"/>
<name>A0ABU8RJ99_9ACTN</name>
<dbReference type="PANTHER" id="PTHR21043">
    <property type="entry name" value="IOJAP SUPERFAMILY ORTHOLOG"/>
    <property type="match status" value="1"/>
</dbReference>
<dbReference type="RefSeq" id="WP_339574551.1">
    <property type="nucleotide sequence ID" value="NZ_JBBIAA010000006.1"/>
</dbReference>